<evidence type="ECO:0000256" key="4">
    <source>
        <dbReference type="SAM" id="MobiDB-lite"/>
    </source>
</evidence>
<dbReference type="Gene3D" id="3.90.640.10">
    <property type="entry name" value="Actin, Chain A, domain 4"/>
    <property type="match status" value="1"/>
</dbReference>
<keyword evidence="2" id="KW-0067">ATP-binding</keyword>
<comment type="caution">
    <text evidence="5">The sequence shown here is derived from an EMBL/GenBank/DDBJ whole genome shotgun (WGS) entry which is preliminary data.</text>
</comment>
<evidence type="ECO:0000256" key="1">
    <source>
        <dbReference type="ARBA" id="ARBA00022741"/>
    </source>
</evidence>
<dbReference type="PRINTS" id="PR00301">
    <property type="entry name" value="HEATSHOCK70"/>
</dbReference>
<proteinExistence type="predicted"/>
<reference evidence="5" key="1">
    <citation type="submission" date="2021-01" db="EMBL/GenBank/DDBJ databases">
        <title>Whole genome shotgun sequence of Actinocatenispora rupis NBRC 107355.</title>
        <authorList>
            <person name="Komaki H."/>
            <person name="Tamura T."/>
        </authorList>
    </citation>
    <scope>NUCLEOTIDE SEQUENCE</scope>
    <source>
        <strain evidence="5">NBRC 107355</strain>
    </source>
</reference>
<dbReference type="SUPFAM" id="SSF53067">
    <property type="entry name" value="Actin-like ATPase domain"/>
    <property type="match status" value="2"/>
</dbReference>
<evidence type="ECO:0008006" key="7">
    <source>
        <dbReference type="Google" id="ProtNLM"/>
    </source>
</evidence>
<evidence type="ECO:0000313" key="5">
    <source>
        <dbReference type="EMBL" id="GID13100.1"/>
    </source>
</evidence>
<dbReference type="AlphaFoldDB" id="A0A8J3NDM9"/>
<dbReference type="InterPro" id="IPR013126">
    <property type="entry name" value="Hsp_70_fam"/>
</dbReference>
<dbReference type="GO" id="GO:0030968">
    <property type="term" value="P:endoplasmic reticulum unfolded protein response"/>
    <property type="evidence" value="ECO:0007669"/>
    <property type="project" value="TreeGrafter"/>
</dbReference>
<dbReference type="Proteomes" id="UP000612808">
    <property type="component" value="Unassembled WGS sequence"/>
</dbReference>
<dbReference type="EMBL" id="BOMB01000023">
    <property type="protein sequence ID" value="GID13100.1"/>
    <property type="molecule type" value="Genomic_DNA"/>
</dbReference>
<dbReference type="GO" id="GO:0140662">
    <property type="term" value="F:ATP-dependent protein folding chaperone"/>
    <property type="evidence" value="ECO:0007669"/>
    <property type="project" value="InterPro"/>
</dbReference>
<dbReference type="Gene3D" id="3.30.420.40">
    <property type="match status" value="2"/>
</dbReference>
<dbReference type="InterPro" id="IPR043129">
    <property type="entry name" value="ATPase_NBD"/>
</dbReference>
<keyword evidence="6" id="KW-1185">Reference proteome</keyword>
<evidence type="ECO:0000313" key="6">
    <source>
        <dbReference type="Proteomes" id="UP000612808"/>
    </source>
</evidence>
<sequence length="553" mass="56854">MAESLVLSIDFGSSNTVAVLRADTGRARILLYDGSPLLPSAVFAGDAGLTVGRDAAHMARNEPGRFEPYPKRRIDDGDVLLGDRVVPVVDLVAAVLRRVADEARRVAGAVPPVVLTHPVAWGQARRGVLAEAARRAGLTVAALVAEPIAAASYFTAVLGSRLPVGGALAVFDFGGGTLDVAVVRSTGEGPVVVATGGLDGVGGVDLDAAVIVHIGQSIGTAAPQVWQRLSAPPDDTALRDRAAVWQDARTAKEILSRSASAAVHVPGLPGGTHVTRAEFEAVAGPIVGRAVAETVATIRRARIAPGDLAGVFLVGGSSRIPLVAHELHRALGVAPTVLEQPETAVAEGALYAPSAPRISPRLAGALDRLDPGIRYGTEPEPGTRPVRRRWVAPLVAAVSFLAAAGLVLGLLRPWQHDQPGATGGQGADTGRSASPTPSPSPSAPCPTNTDLQKAVSPSTNGGGDTTDGSSLAVHGEITCDAGYATATMYGQSNGQALDPVTVIVRYRNGRWVQVILGTDVCAPEEDGSRPKQLVGVPDKVMEAAGCKLSYYTK</sequence>
<evidence type="ECO:0000256" key="3">
    <source>
        <dbReference type="ARBA" id="ARBA00023186"/>
    </source>
</evidence>
<evidence type="ECO:0000256" key="2">
    <source>
        <dbReference type="ARBA" id="ARBA00022840"/>
    </source>
</evidence>
<feature type="region of interest" description="Disordered" evidence="4">
    <location>
        <begin position="418"/>
        <end position="469"/>
    </location>
</feature>
<accession>A0A8J3NDM9</accession>
<dbReference type="RefSeq" id="WP_203659801.1">
    <property type="nucleotide sequence ID" value="NZ_BAAAZM010000007.1"/>
</dbReference>
<dbReference type="PANTHER" id="PTHR45639">
    <property type="entry name" value="HSC70CB, ISOFORM G-RELATED"/>
    <property type="match status" value="1"/>
</dbReference>
<dbReference type="PANTHER" id="PTHR45639:SF3">
    <property type="entry name" value="HYPOXIA UP-REGULATED PROTEIN 1"/>
    <property type="match status" value="1"/>
</dbReference>
<keyword evidence="3" id="KW-0143">Chaperone</keyword>
<feature type="compositionally biased region" description="Polar residues" evidence="4">
    <location>
        <begin position="448"/>
        <end position="459"/>
    </location>
</feature>
<protein>
    <recommendedName>
        <fullName evidence="7">Hsp70 protein</fullName>
    </recommendedName>
</protein>
<gene>
    <name evidence="5" type="ORF">Aru02nite_39890</name>
</gene>
<keyword evidence="1" id="KW-0547">Nucleotide-binding</keyword>
<dbReference type="GO" id="GO:0005524">
    <property type="term" value="F:ATP binding"/>
    <property type="evidence" value="ECO:0007669"/>
    <property type="project" value="UniProtKB-KW"/>
</dbReference>
<name>A0A8J3NDM9_9ACTN</name>
<dbReference type="Pfam" id="PF00012">
    <property type="entry name" value="HSP70"/>
    <property type="match status" value="1"/>
</dbReference>
<organism evidence="5 6">
    <name type="scientific">Actinocatenispora rupis</name>
    <dbReference type="NCBI Taxonomy" id="519421"/>
    <lineage>
        <taxon>Bacteria</taxon>
        <taxon>Bacillati</taxon>
        <taxon>Actinomycetota</taxon>
        <taxon>Actinomycetes</taxon>
        <taxon>Micromonosporales</taxon>
        <taxon>Micromonosporaceae</taxon>
        <taxon>Actinocatenispora</taxon>
    </lineage>
</organism>